<name>A0A848EA78_9PROT</name>
<dbReference type="Proteomes" id="UP000548582">
    <property type="component" value="Unassembled WGS sequence"/>
</dbReference>
<organism evidence="2 3">
    <name type="scientific">Neoroseomonas marina</name>
    <dbReference type="NCBI Taxonomy" id="1232220"/>
    <lineage>
        <taxon>Bacteria</taxon>
        <taxon>Pseudomonadati</taxon>
        <taxon>Pseudomonadota</taxon>
        <taxon>Alphaproteobacteria</taxon>
        <taxon>Acetobacterales</taxon>
        <taxon>Acetobacteraceae</taxon>
        <taxon>Neoroseomonas</taxon>
    </lineage>
</organism>
<comment type="caution">
    <text evidence="2">The sequence shown here is derived from an EMBL/GenBank/DDBJ whole genome shotgun (WGS) entry which is preliminary data.</text>
</comment>
<sequence length="137" mass="14904">MIARIAALAFLALPGIAAAQTMMPCDQVEATSRPGMMGTRGYAMSIEDGTVRRILLMLENGQRSITELMPMGNGVSVRLITFSDPRDASRVTAVFNRAVVEPAGTVLVETWVRQPDADQPAHNFYRVRCNAGALPRK</sequence>
<dbReference type="AlphaFoldDB" id="A0A848EA78"/>
<feature type="chain" id="PRO_5032691924" evidence="1">
    <location>
        <begin position="20"/>
        <end position="137"/>
    </location>
</feature>
<evidence type="ECO:0000256" key="1">
    <source>
        <dbReference type="SAM" id="SignalP"/>
    </source>
</evidence>
<feature type="signal peptide" evidence="1">
    <location>
        <begin position="1"/>
        <end position="19"/>
    </location>
</feature>
<accession>A0A848EA78</accession>
<gene>
    <name evidence="2" type="ORF">GWK16_03915</name>
</gene>
<evidence type="ECO:0000313" key="2">
    <source>
        <dbReference type="EMBL" id="NMJ40373.1"/>
    </source>
</evidence>
<keyword evidence="3" id="KW-1185">Reference proteome</keyword>
<dbReference type="RefSeq" id="WP_170052621.1">
    <property type="nucleotide sequence ID" value="NZ_JABBKX010000001.1"/>
</dbReference>
<evidence type="ECO:0000313" key="3">
    <source>
        <dbReference type="Proteomes" id="UP000548582"/>
    </source>
</evidence>
<keyword evidence="1" id="KW-0732">Signal</keyword>
<protein>
    <submittedName>
        <fullName evidence="2">Uncharacterized protein</fullName>
    </submittedName>
</protein>
<dbReference type="EMBL" id="JABBKX010000001">
    <property type="protein sequence ID" value="NMJ40373.1"/>
    <property type="molecule type" value="Genomic_DNA"/>
</dbReference>
<reference evidence="2 3" key="1">
    <citation type="submission" date="2020-03" db="EMBL/GenBank/DDBJ databases">
        <authorList>
            <person name="Sun Q."/>
        </authorList>
    </citation>
    <scope>NUCLEOTIDE SEQUENCE [LARGE SCALE GENOMIC DNA]</scope>
    <source>
        <strain evidence="2 3">JC162</strain>
    </source>
</reference>
<proteinExistence type="predicted"/>